<evidence type="ECO:0000256" key="1">
    <source>
        <dbReference type="ARBA" id="ARBA00009861"/>
    </source>
</evidence>
<gene>
    <name evidence="4" type="ORF">C2S53_020959</name>
</gene>
<comment type="similarity">
    <text evidence="1">Belongs to the plant acyltransferase family.</text>
</comment>
<dbReference type="InterPro" id="IPR023213">
    <property type="entry name" value="CAT-like_dom_sf"/>
</dbReference>
<dbReference type="Gene3D" id="3.30.559.10">
    <property type="entry name" value="Chloramphenicol acetyltransferase-like domain"/>
    <property type="match status" value="2"/>
</dbReference>
<keyword evidence="5" id="KW-1185">Reference proteome</keyword>
<keyword evidence="3" id="KW-0012">Acyltransferase</keyword>
<dbReference type="PANTHER" id="PTHR31623">
    <property type="entry name" value="F21J9.9"/>
    <property type="match status" value="1"/>
</dbReference>
<proteinExistence type="inferred from homology"/>
<dbReference type="Pfam" id="PF02458">
    <property type="entry name" value="Transferase"/>
    <property type="match status" value="1"/>
</dbReference>
<protein>
    <submittedName>
        <fullName evidence="4">Uncharacterized protein</fullName>
    </submittedName>
</protein>
<dbReference type="AlphaFoldDB" id="A0AAD4NYI9"/>
<reference evidence="4 5" key="1">
    <citation type="journal article" date="2021" name="Nat. Commun.">
        <title>Incipient diploidization of the medicinal plant Perilla within 10,000 years.</title>
        <authorList>
            <person name="Zhang Y."/>
            <person name="Shen Q."/>
            <person name="Leng L."/>
            <person name="Zhang D."/>
            <person name="Chen S."/>
            <person name="Shi Y."/>
            <person name="Ning Z."/>
            <person name="Chen S."/>
        </authorList>
    </citation>
    <scope>NUCLEOTIDE SEQUENCE [LARGE SCALE GENOMIC DNA]</scope>
    <source>
        <strain evidence="5">cv. PC099</strain>
    </source>
</reference>
<comment type="caution">
    <text evidence="4">The sequence shown here is derived from an EMBL/GenBank/DDBJ whole genome shotgun (WGS) entry which is preliminary data.</text>
</comment>
<sequence length="422" mass="46682">MEIETKVISIETIKPSSPTLKSQQKHQLSFLDQLAPRVFSPIIYFYSSNPSIPNSRKSNHLKKSLSEVLSLFYPLAGHLVDNLYVDCNDGGAPFVEAEADCDLLQVITNPDPKKLNKFIPYKSDESQDFCMAVQATYFRCGGLAVGLQISHEIADALSMVMFASTWSAVTRNGGVGGMPIPKFEAAAYFPPRDVSGFIPSRGTMKEELVTKVFTFPGSKLSVLREKYAAVGSQRRPTRVEALSAFIWNRFISATGAKAEPNKIYDVRHAVNLRTRVDPPLSVYHFGNIYGLSTAKPAAVDEGAELLQKVQEAMKAVYDGYVAQLKEGEDEHMQSMNEIMAQADKAELVSFTFTGLCGFPLYEADFGWGKPVWVGSPGFPYNNLALFTDTKSGGGIEALIHLRKQDMDKFEADMELQILINKD</sequence>
<evidence type="ECO:0000256" key="2">
    <source>
        <dbReference type="ARBA" id="ARBA00022679"/>
    </source>
</evidence>
<evidence type="ECO:0000256" key="3">
    <source>
        <dbReference type="ARBA" id="ARBA00023315"/>
    </source>
</evidence>
<accession>A0AAD4NYI9</accession>
<name>A0AAD4NYI9_PERFH</name>
<dbReference type="Proteomes" id="UP001190926">
    <property type="component" value="Unassembled WGS sequence"/>
</dbReference>
<dbReference type="PANTHER" id="PTHR31623:SF17">
    <property type="entry name" value="F21J9.9"/>
    <property type="match status" value="1"/>
</dbReference>
<evidence type="ECO:0000313" key="5">
    <source>
        <dbReference type="Proteomes" id="UP001190926"/>
    </source>
</evidence>
<dbReference type="EMBL" id="SDAM02005406">
    <property type="protein sequence ID" value="KAH6819909.1"/>
    <property type="molecule type" value="Genomic_DNA"/>
</dbReference>
<dbReference type="GO" id="GO:0016746">
    <property type="term" value="F:acyltransferase activity"/>
    <property type="evidence" value="ECO:0007669"/>
    <property type="project" value="UniProtKB-KW"/>
</dbReference>
<organism evidence="4 5">
    <name type="scientific">Perilla frutescens var. hirtella</name>
    <name type="common">Perilla citriodora</name>
    <name type="synonym">Perilla setoyensis</name>
    <dbReference type="NCBI Taxonomy" id="608512"/>
    <lineage>
        <taxon>Eukaryota</taxon>
        <taxon>Viridiplantae</taxon>
        <taxon>Streptophyta</taxon>
        <taxon>Embryophyta</taxon>
        <taxon>Tracheophyta</taxon>
        <taxon>Spermatophyta</taxon>
        <taxon>Magnoliopsida</taxon>
        <taxon>eudicotyledons</taxon>
        <taxon>Gunneridae</taxon>
        <taxon>Pentapetalae</taxon>
        <taxon>asterids</taxon>
        <taxon>lamiids</taxon>
        <taxon>Lamiales</taxon>
        <taxon>Lamiaceae</taxon>
        <taxon>Nepetoideae</taxon>
        <taxon>Elsholtzieae</taxon>
        <taxon>Perilla</taxon>
    </lineage>
</organism>
<evidence type="ECO:0000313" key="4">
    <source>
        <dbReference type="EMBL" id="KAH6819909.1"/>
    </source>
</evidence>
<keyword evidence="2" id="KW-0808">Transferase</keyword>